<gene>
    <name evidence="3" type="ORF">FHG12_13125</name>
</gene>
<dbReference type="Pfam" id="PF13490">
    <property type="entry name" value="zf-HC2"/>
    <property type="match status" value="1"/>
</dbReference>
<evidence type="ECO:0000313" key="3">
    <source>
        <dbReference type="EMBL" id="QDA60987.1"/>
    </source>
</evidence>
<accession>A0A5B8A1J3</accession>
<feature type="transmembrane region" description="Helical" evidence="1">
    <location>
        <begin position="107"/>
        <end position="128"/>
    </location>
</feature>
<evidence type="ECO:0000256" key="1">
    <source>
        <dbReference type="SAM" id="Phobius"/>
    </source>
</evidence>
<dbReference type="OrthoDB" id="978644at2"/>
<dbReference type="Gene3D" id="1.25.10.10">
    <property type="entry name" value="Leucine-rich Repeat Variant"/>
    <property type="match status" value="1"/>
</dbReference>
<dbReference type="Pfam" id="PF13646">
    <property type="entry name" value="HEAT_2"/>
    <property type="match status" value="1"/>
</dbReference>
<dbReference type="InterPro" id="IPR016024">
    <property type="entry name" value="ARM-type_fold"/>
</dbReference>
<dbReference type="AlphaFoldDB" id="A0A5B8A1J3"/>
<dbReference type="InterPro" id="IPR027383">
    <property type="entry name" value="Znf_put"/>
</dbReference>
<name>A0A5B8A1J3_9BACT</name>
<sequence>MDQSLPIDPCAEVADQLVDYAEHNLPEKEAARIAAHVAQCAACQQEVAEIRALTAEFEAVVPGVPSTKLRTNFLAMLAEEEATLQSAAPAPKAEGKQRWLTFDAPVAWMRIAASIALVAAGVLLGLLLGPAKNGAQLAASEAPADKSEQLAQALKIVPTPAVSASDRIRLVSQSPGKVEPGSPAVQVLINTLNFDPNPNVRLAACEALFRLRADPRVGEAFVQSLPIQTDPNVQITLIEILVELNERRAVPQLERLAKRRDALPVVRKQAEAGIGILI</sequence>
<dbReference type="InterPro" id="IPR011989">
    <property type="entry name" value="ARM-like"/>
</dbReference>
<dbReference type="Proteomes" id="UP000305398">
    <property type="component" value="Chromosome"/>
</dbReference>
<dbReference type="SUPFAM" id="SSF48371">
    <property type="entry name" value="ARM repeat"/>
    <property type="match status" value="1"/>
</dbReference>
<keyword evidence="4" id="KW-1185">Reference proteome</keyword>
<proteinExistence type="predicted"/>
<keyword evidence="1" id="KW-0472">Membrane</keyword>
<reference evidence="3 4" key="1">
    <citation type="submission" date="2019-06" db="EMBL/GenBank/DDBJ databases">
        <authorList>
            <person name="Srinivasan S."/>
        </authorList>
    </citation>
    <scope>NUCLEOTIDE SEQUENCE [LARGE SCALE GENOMIC DNA]</scope>
    <source>
        <strain evidence="3 4">17J68-5</strain>
    </source>
</reference>
<dbReference type="KEGG" id="hyj:FHG12_13125"/>
<evidence type="ECO:0000313" key="4">
    <source>
        <dbReference type="Proteomes" id="UP000305398"/>
    </source>
</evidence>
<keyword evidence="1" id="KW-0812">Transmembrane</keyword>
<feature type="domain" description="Putative zinc-finger" evidence="2">
    <location>
        <begin position="10"/>
        <end position="44"/>
    </location>
</feature>
<evidence type="ECO:0000259" key="2">
    <source>
        <dbReference type="Pfam" id="PF13490"/>
    </source>
</evidence>
<dbReference type="Gene3D" id="1.10.10.1320">
    <property type="entry name" value="Anti-sigma factor, zinc-finger domain"/>
    <property type="match status" value="1"/>
</dbReference>
<dbReference type="EMBL" id="CP040896">
    <property type="protein sequence ID" value="QDA60987.1"/>
    <property type="molecule type" value="Genomic_DNA"/>
</dbReference>
<keyword evidence="1" id="KW-1133">Transmembrane helix</keyword>
<organism evidence="3 4">
    <name type="scientific">Hymenobacter jejuensis</name>
    <dbReference type="NCBI Taxonomy" id="2502781"/>
    <lineage>
        <taxon>Bacteria</taxon>
        <taxon>Pseudomonadati</taxon>
        <taxon>Bacteroidota</taxon>
        <taxon>Cytophagia</taxon>
        <taxon>Cytophagales</taxon>
        <taxon>Hymenobacteraceae</taxon>
        <taxon>Hymenobacter</taxon>
    </lineage>
</organism>
<dbReference type="RefSeq" id="WP_139516161.1">
    <property type="nucleotide sequence ID" value="NZ_CP040896.1"/>
</dbReference>
<dbReference type="InterPro" id="IPR041916">
    <property type="entry name" value="Anti_sigma_zinc_sf"/>
</dbReference>
<protein>
    <recommendedName>
        <fullName evidence="2">Putative zinc-finger domain-containing protein</fullName>
    </recommendedName>
</protein>